<dbReference type="SUPFAM" id="SSF52540">
    <property type="entry name" value="P-loop containing nucleoside triphosphate hydrolases"/>
    <property type="match status" value="1"/>
</dbReference>
<name>A0A2K3QFS5_9HYPO</name>
<evidence type="ECO:0000313" key="2">
    <source>
        <dbReference type="Proteomes" id="UP000236621"/>
    </source>
</evidence>
<dbReference type="AlphaFoldDB" id="A0A2K3QFS5"/>
<protein>
    <recommendedName>
        <fullName evidence="3">NAD dependent epimerase/dehydratase</fullName>
    </recommendedName>
</protein>
<sequence>MILVTDSINPDQSSKGPRIRVIGAGLPRCATSSLRAALEMPNVGYFPCMHMAHVTPHSSRSQMIVDAMLEEDRHNRRKLLHKIFDGYEATTDFPGCWFIDDLMDMYPDAPLILNQRHGGGAAWFKSFQGSLGFFQTWTYYLLCFPIKSDRLHWTMHQIARRRSVEKFGVGLSPEFYDVYQDFVQLEAEKRGRRVLIWRAGDGWGPLCQFLDKEVPKDEPFPWVNDSATMTTVKKVLMMRGILSWAAILGGAYTAWRYGPQLAGVLSSKMGHMLGNTARFS</sequence>
<dbReference type="EMBL" id="NRSZ01000558">
    <property type="protein sequence ID" value="PNY26397.1"/>
    <property type="molecule type" value="Genomic_DNA"/>
</dbReference>
<dbReference type="InterPro" id="IPR027417">
    <property type="entry name" value="P-loop_NTPase"/>
</dbReference>
<evidence type="ECO:0008006" key="3">
    <source>
        <dbReference type="Google" id="ProtNLM"/>
    </source>
</evidence>
<dbReference type="PANTHER" id="PTHR36978:SF4">
    <property type="entry name" value="P-LOOP CONTAINING NUCLEOSIDE TRIPHOSPHATE HYDROLASE PROTEIN"/>
    <property type="match status" value="1"/>
</dbReference>
<keyword evidence="2" id="KW-1185">Reference proteome</keyword>
<dbReference type="Gene3D" id="3.40.50.300">
    <property type="entry name" value="P-loop containing nucleotide triphosphate hydrolases"/>
    <property type="match status" value="1"/>
</dbReference>
<accession>A0A2K3QFS5</accession>
<dbReference type="OrthoDB" id="408152at2759"/>
<dbReference type="Proteomes" id="UP000236621">
    <property type="component" value="Unassembled WGS sequence"/>
</dbReference>
<dbReference type="PANTHER" id="PTHR36978">
    <property type="entry name" value="P-LOOP CONTAINING NUCLEOTIDE TRIPHOSPHATE HYDROLASE"/>
    <property type="match status" value="1"/>
</dbReference>
<reference evidence="1 2" key="1">
    <citation type="submission" date="2017-08" db="EMBL/GenBank/DDBJ databases">
        <title>Harnessing the power of phylogenomics to disentangle the directionality and signatures of interkingdom host jumping in the parasitic fungal genus Tolypocladium.</title>
        <authorList>
            <person name="Quandt C.A."/>
            <person name="Patterson W."/>
            <person name="Spatafora J.W."/>
        </authorList>
    </citation>
    <scope>NUCLEOTIDE SEQUENCE [LARGE SCALE GENOMIC DNA]</scope>
    <source>
        <strain evidence="1 2">CBS 113982</strain>
    </source>
</reference>
<gene>
    <name evidence="1" type="ORF">TCAP_03670</name>
</gene>
<dbReference type="InterPro" id="IPR040632">
    <property type="entry name" value="Sulfotransfer_4"/>
</dbReference>
<comment type="caution">
    <text evidence="1">The sequence shown here is derived from an EMBL/GenBank/DDBJ whole genome shotgun (WGS) entry which is preliminary data.</text>
</comment>
<proteinExistence type="predicted"/>
<organism evidence="1 2">
    <name type="scientific">Tolypocladium capitatum</name>
    <dbReference type="NCBI Taxonomy" id="45235"/>
    <lineage>
        <taxon>Eukaryota</taxon>
        <taxon>Fungi</taxon>
        <taxon>Dikarya</taxon>
        <taxon>Ascomycota</taxon>
        <taxon>Pezizomycotina</taxon>
        <taxon>Sordariomycetes</taxon>
        <taxon>Hypocreomycetidae</taxon>
        <taxon>Hypocreales</taxon>
        <taxon>Ophiocordycipitaceae</taxon>
        <taxon>Tolypocladium</taxon>
    </lineage>
</organism>
<dbReference type="Pfam" id="PF17784">
    <property type="entry name" value="Sulfotransfer_4"/>
    <property type="match status" value="1"/>
</dbReference>
<evidence type="ECO:0000313" key="1">
    <source>
        <dbReference type="EMBL" id="PNY26397.1"/>
    </source>
</evidence>